<organism evidence="2 3">
    <name type="scientific">Halocaridina rubra</name>
    <name type="common">Hawaiian red shrimp</name>
    <dbReference type="NCBI Taxonomy" id="373956"/>
    <lineage>
        <taxon>Eukaryota</taxon>
        <taxon>Metazoa</taxon>
        <taxon>Ecdysozoa</taxon>
        <taxon>Arthropoda</taxon>
        <taxon>Crustacea</taxon>
        <taxon>Multicrustacea</taxon>
        <taxon>Malacostraca</taxon>
        <taxon>Eumalacostraca</taxon>
        <taxon>Eucarida</taxon>
        <taxon>Decapoda</taxon>
        <taxon>Pleocyemata</taxon>
        <taxon>Caridea</taxon>
        <taxon>Atyoidea</taxon>
        <taxon>Atyidae</taxon>
        <taxon>Halocaridina</taxon>
    </lineage>
</organism>
<dbReference type="Proteomes" id="UP001381693">
    <property type="component" value="Unassembled WGS sequence"/>
</dbReference>
<sequence>MKVLGVGLGVAILVIIWVVVAITVVACWHRRVIVVTGITVVAAVISAILLLLPQHPAPLQPIDEASVIDHLFIPRVLILLVCGLSSLFGLGAMIAHWTEPIQAKPLKKIKAL</sequence>
<evidence type="ECO:0000256" key="1">
    <source>
        <dbReference type="SAM" id="Phobius"/>
    </source>
</evidence>
<keyword evidence="3" id="KW-1185">Reference proteome</keyword>
<feature type="transmembrane region" description="Helical" evidence="1">
    <location>
        <begin position="72"/>
        <end position="98"/>
    </location>
</feature>
<protein>
    <recommendedName>
        <fullName evidence="4">Transmembrane protein 218</fullName>
    </recommendedName>
</protein>
<feature type="transmembrane region" description="Helical" evidence="1">
    <location>
        <begin position="32"/>
        <end position="52"/>
    </location>
</feature>
<name>A0AAN8XC39_HALRR</name>
<dbReference type="GO" id="GO:0005929">
    <property type="term" value="C:cilium"/>
    <property type="evidence" value="ECO:0007669"/>
    <property type="project" value="UniProtKB-SubCell"/>
</dbReference>
<dbReference type="EMBL" id="JAXCGZ010009589">
    <property type="protein sequence ID" value="KAK7076649.1"/>
    <property type="molecule type" value="Genomic_DNA"/>
</dbReference>
<evidence type="ECO:0008006" key="4">
    <source>
        <dbReference type="Google" id="ProtNLM"/>
    </source>
</evidence>
<reference evidence="2 3" key="1">
    <citation type="submission" date="2023-11" db="EMBL/GenBank/DDBJ databases">
        <title>Halocaridina rubra genome assembly.</title>
        <authorList>
            <person name="Smith C."/>
        </authorList>
    </citation>
    <scope>NUCLEOTIDE SEQUENCE [LARGE SCALE GENOMIC DNA]</scope>
    <source>
        <strain evidence="2">EP-1</strain>
        <tissue evidence="2">Whole</tissue>
    </source>
</reference>
<gene>
    <name evidence="2" type="ORF">SK128_005393</name>
</gene>
<dbReference type="PROSITE" id="PS51257">
    <property type="entry name" value="PROKAR_LIPOPROTEIN"/>
    <property type="match status" value="1"/>
</dbReference>
<dbReference type="InterPro" id="IPR026771">
    <property type="entry name" value="Tmem218"/>
</dbReference>
<accession>A0AAN8XC39</accession>
<feature type="transmembrane region" description="Helical" evidence="1">
    <location>
        <begin position="6"/>
        <end position="25"/>
    </location>
</feature>
<evidence type="ECO:0000313" key="3">
    <source>
        <dbReference type="Proteomes" id="UP001381693"/>
    </source>
</evidence>
<comment type="caution">
    <text evidence="2">The sequence shown here is derived from an EMBL/GenBank/DDBJ whole genome shotgun (WGS) entry which is preliminary data.</text>
</comment>
<dbReference type="GO" id="GO:0016020">
    <property type="term" value="C:membrane"/>
    <property type="evidence" value="ECO:0007669"/>
    <property type="project" value="UniProtKB-SubCell"/>
</dbReference>
<dbReference type="AlphaFoldDB" id="A0AAN8XC39"/>
<keyword evidence="1" id="KW-0472">Membrane</keyword>
<dbReference type="PANTHER" id="PTHR31622:SF1">
    <property type="entry name" value="TRANSMEMBRANE PROTEIN 218"/>
    <property type="match status" value="1"/>
</dbReference>
<evidence type="ECO:0000313" key="2">
    <source>
        <dbReference type="EMBL" id="KAK7076649.1"/>
    </source>
</evidence>
<proteinExistence type="predicted"/>
<keyword evidence="1" id="KW-0812">Transmembrane</keyword>
<keyword evidence="1" id="KW-1133">Transmembrane helix</keyword>
<dbReference type="PANTHER" id="PTHR31622">
    <property type="entry name" value="TRANSMEMBRANE PROTEIN 218"/>
    <property type="match status" value="1"/>
</dbReference>